<dbReference type="SUPFAM" id="SSF82602">
    <property type="entry name" value="Nuclease A inhibitor (NuiA)"/>
    <property type="match status" value="1"/>
</dbReference>
<evidence type="ECO:0000313" key="1">
    <source>
        <dbReference type="EMBL" id="OIN59352.1"/>
    </source>
</evidence>
<keyword evidence="2" id="KW-1185">Reference proteome</keyword>
<reference evidence="1 2" key="1">
    <citation type="submission" date="2016-10" db="EMBL/GenBank/DDBJ databases">
        <title>Arsenicibacter rosenii gen. nov., sp. nov., an efficient arsenic-methylating bacterium isolated from an arsenic-contaminated paddy soil.</title>
        <authorList>
            <person name="Huang K."/>
        </authorList>
    </citation>
    <scope>NUCLEOTIDE SEQUENCE [LARGE SCALE GENOMIC DNA]</scope>
    <source>
        <strain evidence="1 2">SM-1</strain>
    </source>
</reference>
<comment type="caution">
    <text evidence="1">The sequence shown here is derived from an EMBL/GenBank/DDBJ whole genome shotgun (WGS) entry which is preliminary data.</text>
</comment>
<dbReference type="RefSeq" id="WP_071503035.1">
    <property type="nucleotide sequence ID" value="NZ_MORL01000004.1"/>
</dbReference>
<dbReference type="Gene3D" id="3.40.1460.10">
    <property type="entry name" value="Nuclease A inhibitor-like"/>
    <property type="match status" value="1"/>
</dbReference>
<dbReference type="Proteomes" id="UP000181790">
    <property type="component" value="Unassembled WGS sequence"/>
</dbReference>
<organism evidence="1 2">
    <name type="scientific">Arsenicibacter rosenii</name>
    <dbReference type="NCBI Taxonomy" id="1750698"/>
    <lineage>
        <taxon>Bacteria</taxon>
        <taxon>Pseudomonadati</taxon>
        <taxon>Bacteroidota</taxon>
        <taxon>Cytophagia</taxon>
        <taxon>Cytophagales</taxon>
        <taxon>Spirosomataceae</taxon>
        <taxon>Arsenicibacter</taxon>
    </lineage>
</organism>
<dbReference type="InterPro" id="IPR012489">
    <property type="entry name" value="NucleaseA_inhib-like"/>
</dbReference>
<dbReference type="Pfam" id="PF07924">
    <property type="entry name" value="NuiA"/>
    <property type="match status" value="1"/>
</dbReference>
<gene>
    <name evidence="1" type="ORF">BLX24_10255</name>
</gene>
<dbReference type="AlphaFoldDB" id="A0A1S2VKR5"/>
<dbReference type="InterPro" id="IPR036587">
    <property type="entry name" value="NucleaseA_inhib-like_sf"/>
</dbReference>
<accession>A0A1S2VKR5</accession>
<name>A0A1S2VKR5_9BACT</name>
<dbReference type="EMBL" id="MORL01000004">
    <property type="protein sequence ID" value="OIN59352.1"/>
    <property type="molecule type" value="Genomic_DNA"/>
</dbReference>
<dbReference type="OrthoDB" id="960668at2"/>
<protein>
    <submittedName>
        <fullName evidence="1">Nuclease</fullName>
    </submittedName>
</protein>
<sequence>MTDNTENSNISEEGNNQLESQVTPLLENVLYPSESDEAVTYVTCYLKQEEPLTVSQIKEWLMLPPSVYVEESTTDWFWEPVTTEQDWYGDEEKARTATYRRIQEALASLTDCQVFRVGDTEVDVYLLGRLPDGSGRAGLKTRVIET</sequence>
<evidence type="ECO:0000313" key="2">
    <source>
        <dbReference type="Proteomes" id="UP000181790"/>
    </source>
</evidence>
<proteinExistence type="predicted"/>